<protein>
    <recommendedName>
        <fullName evidence="1">Rap1a immunity protein domain-containing protein</fullName>
    </recommendedName>
</protein>
<evidence type="ECO:0000259" key="1">
    <source>
        <dbReference type="Pfam" id="PF18602"/>
    </source>
</evidence>
<keyword evidence="3" id="KW-1185">Reference proteome</keyword>
<sequence length="188" mass="19899">MPPGCWRASRCLLQAICPQPASSTLPHAVCIPQERAKDSDMNGHHEPQARRLTRRLLALGLCALAGSALAGTTQPARTWLVSGAELITLLQGKGADGFCDGEQCRNLSSARASAYIQGVADASHGQWCGQGRILPHELVDRVSSHLRQLPRERLQQDASSLVAEALRTAFPCGGGASRGGSAEPGKDE</sequence>
<proteinExistence type="predicted"/>
<dbReference type="Pfam" id="PF18602">
    <property type="entry name" value="Rap1a"/>
    <property type="match status" value="1"/>
</dbReference>
<feature type="domain" description="Rap1a immunity protein" evidence="1">
    <location>
        <begin position="99"/>
        <end position="172"/>
    </location>
</feature>
<gene>
    <name evidence="2" type="ordered locus">Smlt2554</name>
</gene>
<dbReference type="HOGENOM" id="CLU_1440334_0_0_6"/>
<dbReference type="EnsemblBacteria" id="CAQ46032">
    <property type="protein sequence ID" value="CAQ46032"/>
    <property type="gene ID" value="Smlt2554"/>
</dbReference>
<reference evidence="2" key="1">
    <citation type="journal article" date="2008" name="Genome Biol.">
        <title>The complete genome, comparative and functional analysis of Stenotrophomonas maltophilia reveals an organism heavily shielded by drug resistance determinants.</title>
        <authorList>
            <person name="Crossman L.C."/>
            <person name="Gould V.C."/>
            <person name="Dow J.M."/>
            <person name="Vernikos G.S."/>
            <person name="Okazaki A."/>
            <person name="Sebaihia M."/>
            <person name="Saunders D."/>
            <person name="Arrowsmith C."/>
            <person name="Carver T."/>
            <person name="Peters N."/>
            <person name="Adlem E."/>
            <person name="Kerhornou A."/>
            <person name="Lord A."/>
            <person name="Murphy L."/>
            <person name="Seeger K."/>
            <person name="Squares R."/>
            <person name="Rutter S."/>
            <person name="Quail M.A."/>
            <person name="Rajandream M.A."/>
            <person name="Harris D."/>
            <person name="Churcher C."/>
            <person name="Bentley S.D."/>
            <person name="Parkhill J."/>
            <person name="Thomson N.R."/>
            <person name="Avison M.B."/>
        </authorList>
    </citation>
    <scope>NUCLEOTIDE SEQUENCE [LARGE SCALE GENOMIC DNA]</scope>
    <source>
        <strain evidence="2">K279a</strain>
    </source>
</reference>
<accession>B2FSS2</accession>
<dbReference type="AlphaFoldDB" id="B2FSS2"/>
<evidence type="ECO:0000313" key="3">
    <source>
        <dbReference type="Proteomes" id="UP000008840"/>
    </source>
</evidence>
<dbReference type="Proteomes" id="UP000008840">
    <property type="component" value="Chromosome"/>
</dbReference>
<dbReference type="InterPro" id="IPR041238">
    <property type="entry name" value="Rap1a"/>
</dbReference>
<organism evidence="2 3">
    <name type="scientific">Stenotrophomonas maltophilia (strain K279a)</name>
    <dbReference type="NCBI Taxonomy" id="522373"/>
    <lineage>
        <taxon>Bacteria</taxon>
        <taxon>Pseudomonadati</taxon>
        <taxon>Pseudomonadota</taxon>
        <taxon>Gammaproteobacteria</taxon>
        <taxon>Lysobacterales</taxon>
        <taxon>Lysobacteraceae</taxon>
        <taxon>Stenotrophomonas</taxon>
        <taxon>Stenotrophomonas maltophilia group</taxon>
    </lineage>
</organism>
<evidence type="ECO:0000313" key="2">
    <source>
        <dbReference type="EMBL" id="CAQ46032.1"/>
    </source>
</evidence>
<dbReference type="EMBL" id="AM743169">
    <property type="protein sequence ID" value="CAQ46032.1"/>
    <property type="molecule type" value="Genomic_DNA"/>
</dbReference>
<dbReference type="KEGG" id="sml:Smlt2554"/>
<dbReference type="Gene3D" id="1.10.890.40">
    <property type="match status" value="1"/>
</dbReference>
<name>B2FSS2_STRMK</name>
<dbReference type="eggNOG" id="ENOG5033AHU">
    <property type="taxonomic scope" value="Bacteria"/>
</dbReference>